<dbReference type="EMBL" id="GEZM01088259">
    <property type="protein sequence ID" value="JAV58275.1"/>
    <property type="molecule type" value="Transcribed_RNA"/>
</dbReference>
<name>A0A1Y1KF68_PHOPY</name>
<dbReference type="AlphaFoldDB" id="A0A1Y1KF68"/>
<sequence length="109" mass="12784">MMHIKFIPIVKIKLEASTSNISLGECSENLAHFFPAYKSYFCVFRLEKFKIKNKIKCSRYKTLKISQPLKTFQDLKSFQFAPRKFLSFGKFVSRILVAGTPRHQYNEIP</sequence>
<evidence type="ECO:0000313" key="1">
    <source>
        <dbReference type="EMBL" id="JAV58275.1"/>
    </source>
</evidence>
<reference evidence="1" key="1">
    <citation type="journal article" date="2016" name="Sci. Rep.">
        <title>Molecular characterization of firefly nuptial gifts: a multi-omics approach sheds light on postcopulatory sexual selection.</title>
        <authorList>
            <person name="Al-Wathiqui N."/>
            <person name="Fallon T.R."/>
            <person name="South A."/>
            <person name="Weng J.K."/>
            <person name="Lewis S.M."/>
        </authorList>
    </citation>
    <scope>NUCLEOTIDE SEQUENCE</scope>
</reference>
<proteinExistence type="predicted"/>
<organism evidence="1">
    <name type="scientific">Photinus pyralis</name>
    <name type="common">Common eastern firefly</name>
    <name type="synonym">Lampyris pyralis</name>
    <dbReference type="NCBI Taxonomy" id="7054"/>
    <lineage>
        <taxon>Eukaryota</taxon>
        <taxon>Metazoa</taxon>
        <taxon>Ecdysozoa</taxon>
        <taxon>Arthropoda</taxon>
        <taxon>Hexapoda</taxon>
        <taxon>Insecta</taxon>
        <taxon>Pterygota</taxon>
        <taxon>Neoptera</taxon>
        <taxon>Endopterygota</taxon>
        <taxon>Coleoptera</taxon>
        <taxon>Polyphaga</taxon>
        <taxon>Elateriformia</taxon>
        <taxon>Elateroidea</taxon>
        <taxon>Lampyridae</taxon>
        <taxon>Lampyrinae</taxon>
        <taxon>Photinus</taxon>
    </lineage>
</organism>
<protein>
    <submittedName>
        <fullName evidence="1">Uncharacterized protein</fullName>
    </submittedName>
</protein>
<accession>A0A1Y1KF68</accession>